<reference evidence="2" key="1">
    <citation type="submission" date="2019-08" db="EMBL/GenBank/DDBJ databases">
        <title>The genome of the North American firefly Photinus pyralis.</title>
        <authorList>
            <consortium name="Photinus pyralis genome working group"/>
            <person name="Fallon T.R."/>
            <person name="Sander Lower S.E."/>
            <person name="Weng J.-K."/>
        </authorList>
    </citation>
    <scope>NUCLEOTIDE SEQUENCE</scope>
    <source>
        <strain evidence="2">TRF0915ILg1</strain>
        <tissue evidence="2">Whole body</tissue>
    </source>
</reference>
<evidence type="ECO:0000313" key="3">
    <source>
        <dbReference type="Proteomes" id="UP000801492"/>
    </source>
</evidence>
<protein>
    <submittedName>
        <fullName evidence="2">Uncharacterized protein</fullName>
    </submittedName>
</protein>
<accession>A0A8K0CD22</accession>
<dbReference type="EMBL" id="VTPC01090440">
    <property type="protein sequence ID" value="KAF2883311.1"/>
    <property type="molecule type" value="Genomic_DNA"/>
</dbReference>
<feature type="region of interest" description="Disordered" evidence="1">
    <location>
        <begin position="50"/>
        <end position="86"/>
    </location>
</feature>
<evidence type="ECO:0000313" key="2">
    <source>
        <dbReference type="EMBL" id="KAF2883311.1"/>
    </source>
</evidence>
<feature type="compositionally biased region" description="Basic residues" evidence="1">
    <location>
        <begin position="77"/>
        <end position="86"/>
    </location>
</feature>
<keyword evidence="3" id="KW-1185">Reference proteome</keyword>
<gene>
    <name evidence="2" type="ORF">ILUMI_22871</name>
</gene>
<evidence type="ECO:0000256" key="1">
    <source>
        <dbReference type="SAM" id="MobiDB-lite"/>
    </source>
</evidence>
<comment type="caution">
    <text evidence="2">The sequence shown here is derived from an EMBL/GenBank/DDBJ whole genome shotgun (WGS) entry which is preliminary data.</text>
</comment>
<sequence length="116" mass="13474">MKTDGPEPIENEWREIEITTIESANVWLGSTDVKRKDEWFNQECKKALTARNHRAQNSRNNQNIQRGKKGSETNLQAKKRKKIKSNRRAIYCRSKEGALLGDTTDKLKFRKAAKRS</sequence>
<name>A0A8K0CD22_IGNLU</name>
<dbReference type="Proteomes" id="UP000801492">
    <property type="component" value="Unassembled WGS sequence"/>
</dbReference>
<dbReference type="AlphaFoldDB" id="A0A8K0CD22"/>
<organism evidence="2 3">
    <name type="scientific">Ignelater luminosus</name>
    <name type="common">Cucubano</name>
    <name type="synonym">Pyrophorus luminosus</name>
    <dbReference type="NCBI Taxonomy" id="2038154"/>
    <lineage>
        <taxon>Eukaryota</taxon>
        <taxon>Metazoa</taxon>
        <taxon>Ecdysozoa</taxon>
        <taxon>Arthropoda</taxon>
        <taxon>Hexapoda</taxon>
        <taxon>Insecta</taxon>
        <taxon>Pterygota</taxon>
        <taxon>Neoptera</taxon>
        <taxon>Endopterygota</taxon>
        <taxon>Coleoptera</taxon>
        <taxon>Polyphaga</taxon>
        <taxon>Elateriformia</taxon>
        <taxon>Elateroidea</taxon>
        <taxon>Elateridae</taxon>
        <taxon>Agrypninae</taxon>
        <taxon>Pyrophorini</taxon>
        <taxon>Ignelater</taxon>
    </lineage>
</organism>
<proteinExistence type="predicted"/>